<feature type="compositionally biased region" description="Polar residues" evidence="1">
    <location>
        <begin position="125"/>
        <end position="140"/>
    </location>
</feature>
<dbReference type="KEGG" id="parb:CJU94_05085"/>
<dbReference type="OrthoDB" id="662444at2"/>
<dbReference type="EMBL" id="CP022989">
    <property type="protein sequence ID" value="ASV97592.1"/>
    <property type="molecule type" value="Genomic_DNA"/>
</dbReference>
<organism evidence="2 3">
    <name type="scientific">Paraburkholderia aromaticivorans</name>
    <dbReference type="NCBI Taxonomy" id="2026199"/>
    <lineage>
        <taxon>Bacteria</taxon>
        <taxon>Pseudomonadati</taxon>
        <taxon>Pseudomonadota</taxon>
        <taxon>Betaproteobacteria</taxon>
        <taxon>Burkholderiales</taxon>
        <taxon>Burkholderiaceae</taxon>
        <taxon>Paraburkholderia</taxon>
    </lineage>
</organism>
<evidence type="ECO:0000256" key="1">
    <source>
        <dbReference type="SAM" id="MobiDB-lite"/>
    </source>
</evidence>
<evidence type="ECO:0000313" key="2">
    <source>
        <dbReference type="EMBL" id="ASV97592.1"/>
    </source>
</evidence>
<proteinExistence type="predicted"/>
<evidence type="ECO:0000313" key="3">
    <source>
        <dbReference type="Proteomes" id="UP000215158"/>
    </source>
</evidence>
<feature type="region of interest" description="Disordered" evidence="1">
    <location>
        <begin position="110"/>
        <end position="148"/>
    </location>
</feature>
<evidence type="ECO:0008006" key="4">
    <source>
        <dbReference type="Google" id="ProtNLM"/>
    </source>
</evidence>
<dbReference type="AlphaFoldDB" id="A0A248VFD6"/>
<sequence>MAYISQRGAYWRAEIRRRGYKPVYRTFDTKQQAQQWARRVESEMDSRAYVDRTEAERTTLRQALERYRREIVPEKRHPYQENRRIQRWIDNDLSHRTLANLRGADFAKYQDERRAAGQPGAQKTPFGSNFRSSATFSKSPARNGAWKR</sequence>
<accession>A0A248VFD6</accession>
<gene>
    <name evidence="2" type="ORF">CJU94_05085</name>
</gene>
<name>A0A248VFD6_9BURK</name>
<reference evidence="2 3" key="1">
    <citation type="submission" date="2017-08" db="EMBL/GenBank/DDBJ databases">
        <title>Identification and genetic characteristics of simultaneous BTEX- and naphthalene-degrading Paraburkholderia sp. BN5 isolated from petroleum-contaminated soil.</title>
        <authorList>
            <person name="Lee Y."/>
            <person name="Jeon C.O."/>
        </authorList>
    </citation>
    <scope>NUCLEOTIDE SEQUENCE [LARGE SCALE GENOMIC DNA]</scope>
    <source>
        <strain evidence="2 3">BN5</strain>
    </source>
</reference>
<protein>
    <recommendedName>
        <fullName evidence="4">Integrase</fullName>
    </recommendedName>
</protein>
<dbReference type="Proteomes" id="UP000215158">
    <property type="component" value="Chromosome 1"/>
</dbReference>
<dbReference type="RefSeq" id="WP_095417785.1">
    <property type="nucleotide sequence ID" value="NZ_CP022989.1"/>
</dbReference>
<keyword evidence="3" id="KW-1185">Reference proteome</keyword>